<dbReference type="Proteomes" id="UP000622533">
    <property type="component" value="Unassembled WGS sequence"/>
</dbReference>
<dbReference type="PANTHER" id="PTHR48050">
    <property type="entry name" value="STEROL 3-BETA-GLUCOSYLTRANSFERASE"/>
    <property type="match status" value="1"/>
</dbReference>
<dbReference type="GO" id="GO:0017000">
    <property type="term" value="P:antibiotic biosynthetic process"/>
    <property type="evidence" value="ECO:0007669"/>
    <property type="project" value="UniProtKB-ARBA"/>
</dbReference>
<dbReference type="PANTHER" id="PTHR48050:SF13">
    <property type="entry name" value="STEROL 3-BETA-GLUCOSYLTRANSFERASE UGT80A2"/>
    <property type="match status" value="1"/>
</dbReference>
<dbReference type="EMBL" id="JADEXS010000146">
    <property type="protein sequence ID" value="MBE9023286.1"/>
    <property type="molecule type" value="Genomic_DNA"/>
</dbReference>
<dbReference type="SUPFAM" id="SSF53756">
    <property type="entry name" value="UDP-Glycosyltransferase/glycogen phosphorylase"/>
    <property type="match status" value="1"/>
</dbReference>
<comment type="caution">
    <text evidence="1">The sequence shown here is derived from an EMBL/GenBank/DDBJ whole genome shotgun (WGS) entry which is preliminary data.</text>
</comment>
<accession>A0A8J6ZQI7</accession>
<dbReference type="Gene3D" id="3.40.50.2000">
    <property type="entry name" value="Glycogen Phosphorylase B"/>
    <property type="match status" value="2"/>
</dbReference>
<keyword evidence="2" id="KW-1185">Reference proteome</keyword>
<reference evidence="1" key="1">
    <citation type="submission" date="2020-10" db="EMBL/GenBank/DDBJ databases">
        <authorList>
            <person name="Castelo-Branco R."/>
            <person name="Eusebio N."/>
            <person name="Adriana R."/>
            <person name="Vieira A."/>
            <person name="Brugerolle De Fraissinette N."/>
            <person name="Rezende De Castro R."/>
            <person name="Schneider M.P."/>
            <person name="Vasconcelos V."/>
            <person name="Leao P.N."/>
        </authorList>
    </citation>
    <scope>NUCLEOTIDE SEQUENCE</scope>
    <source>
        <strain evidence="1">LEGE 12446</strain>
    </source>
</reference>
<gene>
    <name evidence="1" type="ORF">IQ276_12870</name>
</gene>
<evidence type="ECO:0000313" key="1">
    <source>
        <dbReference type="EMBL" id="MBE9023286.1"/>
    </source>
</evidence>
<evidence type="ECO:0000313" key="2">
    <source>
        <dbReference type="Proteomes" id="UP000622533"/>
    </source>
</evidence>
<proteinExistence type="predicted"/>
<name>A0A8J6ZQI7_DESMC</name>
<organism evidence="1 2">
    <name type="scientific">Desmonostoc muscorum LEGE 12446</name>
    <dbReference type="NCBI Taxonomy" id="1828758"/>
    <lineage>
        <taxon>Bacteria</taxon>
        <taxon>Bacillati</taxon>
        <taxon>Cyanobacteriota</taxon>
        <taxon>Cyanophyceae</taxon>
        <taxon>Nostocales</taxon>
        <taxon>Nostocaceae</taxon>
        <taxon>Desmonostoc</taxon>
    </lineage>
</organism>
<dbReference type="InterPro" id="IPR002213">
    <property type="entry name" value="UDP_glucos_trans"/>
</dbReference>
<dbReference type="Pfam" id="PF00201">
    <property type="entry name" value="UDPGT"/>
    <property type="match status" value="1"/>
</dbReference>
<dbReference type="GO" id="GO:0008194">
    <property type="term" value="F:UDP-glycosyltransferase activity"/>
    <property type="evidence" value="ECO:0007669"/>
    <property type="project" value="InterPro"/>
</dbReference>
<sequence length="430" mass="47460">MTHYGILCPAAIGHLNPMCALGRELQRRGHRVTLFHMPDVQTKVQKAGLEFYTVGEAEFPLGSLEPMYKKLGEMSGLPALRFTISWLEKETVMLFREIPEALSKAGIEALVVDQVTPGGGTIADFAEIPFVTLSNALLTNREDGVPPYFTHWGNNQAWWYRLRNRAGNFLLDRLSLKIWNLVVNQRLQWNLPPYAKREDAAGKLAHICQLPAEFDFPRERLPKCFHYTGPFQDPSGLEPISSSISFPFEKLNGQPLIFAALGTLQNRKEEIFQTIAEACVELDVQLVISLGQPDRKESLPNLPGSPLVVAYAPQQQLISRSILTITPGGMNAVLGALSSGVPLVAIPITNEQPGIAARIAYTGAGEFVPLSSLTVDKLRDTIKRVLTENSYKKNALRLQQAIRSAGGVTRTADIIEKVVSTKKPILAQTN</sequence>
<protein>
    <submittedName>
        <fullName evidence="1">Glycosyltransferase</fullName>
    </submittedName>
</protein>
<dbReference type="CDD" id="cd03784">
    <property type="entry name" value="GT1_Gtf-like"/>
    <property type="match status" value="1"/>
</dbReference>
<dbReference type="InterPro" id="IPR050426">
    <property type="entry name" value="Glycosyltransferase_28"/>
</dbReference>
<dbReference type="AlphaFoldDB" id="A0A8J6ZQI7"/>